<organism evidence="2 3">
    <name type="scientific">Bondarzewia mesenterica</name>
    <dbReference type="NCBI Taxonomy" id="1095465"/>
    <lineage>
        <taxon>Eukaryota</taxon>
        <taxon>Fungi</taxon>
        <taxon>Dikarya</taxon>
        <taxon>Basidiomycota</taxon>
        <taxon>Agaricomycotina</taxon>
        <taxon>Agaricomycetes</taxon>
        <taxon>Russulales</taxon>
        <taxon>Bondarzewiaceae</taxon>
        <taxon>Bondarzewia</taxon>
    </lineage>
</organism>
<proteinExistence type="inferred from homology"/>
<sequence>MISESVLNFGYTLLDKVTGFSPLAVYSTYTSVVRQGLVPDFVLRLAIRALCRQRLREIDYGSFEANHAAKMQWIAKSRARETIADLTEKANEQHYEVPSCLGHHSRRIAALLILNMLQVSTDFILSCLGPCAKYSACLYPTGKETLEEAEVLMMEMYCEKAKLRDGQYVLDLGCGWGSLSLYLAQKYPRSSIIGLSNSSTQKLYIDAQAKKRGLNNIKIVTADVNIIDFVDCEQFDRILSIEVFLFSSMFEHMKNYDMLLRRISTWLKPSQYKGEDEDPDPSLLFVHIFCHRNMPYNFEEEDGWMAQMFFSGGTMPSHDLFLYYQTDLTLLSSSYLSGTHYSRTLEHWLQRQDANAGRGLKELEEDAEKKGKKGEGAKAFYRFRVFYMACSELFAYDGGQEWGVGHYVFKRKD</sequence>
<dbReference type="CDD" id="cd02440">
    <property type="entry name" value="AdoMet_MTases"/>
    <property type="match status" value="1"/>
</dbReference>
<reference evidence="2 3" key="1">
    <citation type="submission" date="2019-02" db="EMBL/GenBank/DDBJ databases">
        <title>Genome sequencing of the rare red list fungi Bondarzewia mesenterica.</title>
        <authorList>
            <person name="Buettner E."/>
            <person name="Kellner H."/>
        </authorList>
    </citation>
    <scope>NUCLEOTIDE SEQUENCE [LARGE SCALE GENOMIC DNA]</scope>
    <source>
        <strain evidence="2 3">DSM 108281</strain>
    </source>
</reference>
<evidence type="ECO:0000313" key="3">
    <source>
        <dbReference type="Proteomes" id="UP000310158"/>
    </source>
</evidence>
<accession>A0A4S4LA92</accession>
<evidence type="ECO:0000313" key="2">
    <source>
        <dbReference type="EMBL" id="THH07971.1"/>
    </source>
</evidence>
<dbReference type="PANTHER" id="PTHR43832">
    <property type="match status" value="1"/>
</dbReference>
<comment type="caution">
    <text evidence="2">The sequence shown here is derived from an EMBL/GenBank/DDBJ whole genome shotgun (WGS) entry which is preliminary data.</text>
</comment>
<dbReference type="Gene3D" id="3.40.50.150">
    <property type="entry name" value="Vaccinia Virus protein VP39"/>
    <property type="match status" value="1"/>
</dbReference>
<dbReference type="FunFam" id="3.40.50.150:FF:000554">
    <property type="entry name" value="Cation-transporting ATPase"/>
    <property type="match status" value="1"/>
</dbReference>
<dbReference type="OrthoDB" id="506498at2759"/>
<name>A0A4S4LA92_9AGAM</name>
<evidence type="ECO:0008006" key="4">
    <source>
        <dbReference type="Google" id="ProtNLM"/>
    </source>
</evidence>
<dbReference type="Pfam" id="PF02353">
    <property type="entry name" value="CMAS"/>
    <property type="match status" value="1"/>
</dbReference>
<comment type="similarity">
    <text evidence="1">Belongs to the CFA/CMAS family.</text>
</comment>
<dbReference type="SUPFAM" id="SSF53335">
    <property type="entry name" value="S-adenosyl-L-methionine-dependent methyltransferases"/>
    <property type="match status" value="1"/>
</dbReference>
<evidence type="ECO:0000256" key="1">
    <source>
        <dbReference type="ARBA" id="ARBA00010815"/>
    </source>
</evidence>
<protein>
    <recommendedName>
        <fullName evidence="4">Methyltransferase domain-containing protein</fullName>
    </recommendedName>
</protein>
<dbReference type="InterPro" id="IPR029063">
    <property type="entry name" value="SAM-dependent_MTases_sf"/>
</dbReference>
<dbReference type="EMBL" id="SGPL01000734">
    <property type="protein sequence ID" value="THH07971.1"/>
    <property type="molecule type" value="Genomic_DNA"/>
</dbReference>
<dbReference type="PANTHER" id="PTHR43832:SF1">
    <property type="entry name" value="S-ADENOSYL-L-METHIONINE-DEPENDENT METHYLTRANSFERASES SUPERFAMILY PROTEIN"/>
    <property type="match status" value="1"/>
</dbReference>
<keyword evidence="3" id="KW-1185">Reference proteome</keyword>
<dbReference type="Proteomes" id="UP000310158">
    <property type="component" value="Unassembled WGS sequence"/>
</dbReference>
<gene>
    <name evidence="2" type="ORF">EW146_g9147</name>
</gene>
<dbReference type="AlphaFoldDB" id="A0A4S4LA92"/>